<dbReference type="GeneID" id="36347330"/>
<dbReference type="PANTHER" id="PTHR42109:SF2">
    <property type="entry name" value="INTEGRAL MEMBRANE PROTEIN"/>
    <property type="match status" value="1"/>
</dbReference>
<feature type="transmembrane region" description="Helical" evidence="1">
    <location>
        <begin position="110"/>
        <end position="128"/>
    </location>
</feature>
<feature type="transmembrane region" description="Helical" evidence="1">
    <location>
        <begin position="148"/>
        <end position="168"/>
    </location>
</feature>
<keyword evidence="1" id="KW-1133">Transmembrane helix</keyword>
<proteinExistence type="predicted"/>
<evidence type="ECO:0000313" key="4">
    <source>
        <dbReference type="Proteomes" id="UP000054821"/>
    </source>
</evidence>
<dbReference type="InterPro" id="IPR056119">
    <property type="entry name" value="DUF7702"/>
</dbReference>
<feature type="transmembrane region" description="Helical" evidence="1">
    <location>
        <begin position="39"/>
        <end position="60"/>
    </location>
</feature>
<organism evidence="3 4">
    <name type="scientific">Trichoderma gamsii</name>
    <dbReference type="NCBI Taxonomy" id="398673"/>
    <lineage>
        <taxon>Eukaryota</taxon>
        <taxon>Fungi</taxon>
        <taxon>Dikarya</taxon>
        <taxon>Ascomycota</taxon>
        <taxon>Pezizomycotina</taxon>
        <taxon>Sordariomycetes</taxon>
        <taxon>Hypocreomycetidae</taxon>
        <taxon>Hypocreales</taxon>
        <taxon>Hypocreaceae</taxon>
        <taxon>Trichoderma</taxon>
    </lineage>
</organism>
<evidence type="ECO:0000313" key="3">
    <source>
        <dbReference type="EMBL" id="PON30104.1"/>
    </source>
</evidence>
<feature type="transmembrane region" description="Helical" evidence="1">
    <location>
        <begin position="66"/>
        <end position="90"/>
    </location>
</feature>
<keyword evidence="4" id="KW-1185">Reference proteome</keyword>
<dbReference type="Proteomes" id="UP000054821">
    <property type="component" value="Unassembled WGS sequence"/>
</dbReference>
<feature type="transmembrane region" description="Helical" evidence="1">
    <location>
        <begin position="6"/>
        <end position="27"/>
    </location>
</feature>
<dbReference type="STRING" id="398673.A0A2P5A0N6"/>
<dbReference type="PANTHER" id="PTHR42109">
    <property type="entry name" value="UNPLACED GENOMIC SCAFFOLD UM_SCAF_CONTIG_1.265, WHOLE GENOME SHOTGUN SEQUENCE"/>
    <property type="match status" value="1"/>
</dbReference>
<dbReference type="AlphaFoldDB" id="A0A2P5A0N6"/>
<feature type="transmembrane region" description="Helical" evidence="1">
    <location>
        <begin position="180"/>
        <end position="203"/>
    </location>
</feature>
<keyword evidence="1" id="KW-0472">Membrane</keyword>
<reference evidence="3 4" key="1">
    <citation type="journal article" date="2016" name="Genome Announc.">
        <title>Draft Whole-Genome Sequence of Trichoderma gamsii T6085, a Promising Biocontrol Agent of Fusarium Head Blight on Wheat.</title>
        <authorList>
            <person name="Baroncelli R."/>
            <person name="Zapparata A."/>
            <person name="Piaggeschi G."/>
            <person name="Sarrocco S."/>
            <person name="Vannacci G."/>
        </authorList>
    </citation>
    <scope>NUCLEOTIDE SEQUENCE [LARGE SCALE GENOMIC DNA]</scope>
    <source>
        <strain evidence="3 4">T6085</strain>
    </source>
</reference>
<accession>A0A2P5A0N6</accession>
<feature type="domain" description="DUF7702" evidence="2">
    <location>
        <begin position="4"/>
        <end position="242"/>
    </location>
</feature>
<gene>
    <name evidence="3" type="ORF">TGAM01_v201471</name>
</gene>
<sequence>MTLSAAGYVSIAELIVYIPALIAALVVTSRHGLHRASGWIYTIILCGVRIGGSVCQLLTYHDSSTGLLKAVIIMDSIGISPLLLATLGVLSRFVDWINSRGTQVFGMKQFRLVQLLITLGLILSIAGGTSGSSSNGKVTVSTTAKVGVILYIIAFAGITFILVISSGYRTAVPIQERRSPVSIAIAWPLIFVRLTYSVLAIFLHNNTFSVVGGNVGVRVGLAVVEEWLVVIDYLILGFNLQKLEPEQQGELANRQWKDRRQRRR</sequence>
<protein>
    <recommendedName>
        <fullName evidence="2">DUF7702 domain-containing protein</fullName>
    </recommendedName>
</protein>
<comment type="caution">
    <text evidence="3">The sequence shown here is derived from an EMBL/GenBank/DDBJ whole genome shotgun (WGS) entry which is preliminary data.</text>
</comment>
<dbReference type="EMBL" id="JPDN02000003">
    <property type="protein sequence ID" value="PON30104.1"/>
    <property type="molecule type" value="Genomic_DNA"/>
</dbReference>
<dbReference type="Pfam" id="PF24800">
    <property type="entry name" value="DUF7702"/>
    <property type="match status" value="1"/>
</dbReference>
<dbReference type="RefSeq" id="XP_024406586.1">
    <property type="nucleotide sequence ID" value="XM_024548770.1"/>
</dbReference>
<feature type="transmembrane region" description="Helical" evidence="1">
    <location>
        <begin position="215"/>
        <end position="236"/>
    </location>
</feature>
<name>A0A2P5A0N6_9HYPO</name>
<keyword evidence="1" id="KW-0812">Transmembrane</keyword>
<evidence type="ECO:0000256" key="1">
    <source>
        <dbReference type="SAM" id="Phobius"/>
    </source>
</evidence>
<evidence type="ECO:0000259" key="2">
    <source>
        <dbReference type="Pfam" id="PF24800"/>
    </source>
</evidence>